<evidence type="ECO:0000256" key="3">
    <source>
        <dbReference type="ARBA" id="ARBA00022827"/>
    </source>
</evidence>
<sequence length="1094" mass="123113">MGVSGVKRVAVIGAGPAGAIAVDALVQEKTFDRIRVFERREGPGGCWIGDTTAPQPISDLSKLADRTADEQLPIPESLPAHLPKPSQPRHEESSIYPYLETNVDTSTMEYTQEPIPITRSERSISMHGASTPFRHWKVMRDYVASIIERNHYEDLISYNTTVEHVKKEGEEWRVVLRKEGDELDYWWEERFDAVVVASGHYWVPYVPAIEGLQEFEKMRPGSVVHSKHFRGRDAFKDKNVVVVGASVSAADIAVDIVDEAKTPVHCITLGHTTNVFFGDTAFHHPKIQQHPSIAKVTGRTVHLVDGTSIPDVDHIIFGTGYSWTLPFLPSVPVRNNRVPNLYQHIVYQQDPTLLFVGAVGAGLTFKIFEWQAVYAARILAGRASAPSVEEMQKWEEQRIEERGDGPKFSVVYPDFEEYFEDVRKLAGDGEGVGRQLPKFRGEWFESFMEGHELRKGLWRRWNEAAKEEEKARLKYHSNSAAEAYLSRQIGWSLIMVGYVEASALNTKCDETRPECLRCIRKGVKCGGYWKEFKWSFKHQPGEIEVNLADSSPTSSRRGSDETSTDVAIDQTIQQEIITQTEELPTEDTSILDDTWTTSPCTESDTDIFARSNSIVSNCDIPDLSLQPDPSLALVETQYYESTPLTVGLITDTSSLLISNWFEQVCTLWSGFDSDFNLNRKLALELCTSSQSVFSSLQSMSAGFLSTRLPHMKQSAMYFLQAATGSVLAEAQEILQGPVNDMPTGALFSLFCLGTTVCWVDARQLGLPFFRSARKILDRLNTRLERLSAKDLELLSFFNRSLTYCEMLLAAVNQDDTDTDTDNSRAVQRYMDDSPHPWTGISPLASQLFAQSIRLCRSFRKNLKLPKETGRDFQRALEEIQEAQRLEEKLLALEFQSTCTDTGDYRTPSVHLAQVAEAYKLAALLQLYQTFPDLVALRLPSSSVHANSRHIPWEEWIIPLSLRLVNVLELIPPNSGTRVIQPLLYITASTGLRYDTTTMLDISTFPTDSDFFTADPFAPPPTNLISRMSLDISNARHFITGRLNMLESSLPPKPVIMAKELIKAIWDAYDCEPPGVAAVHWVDVMEDKNLRSMFG</sequence>
<dbReference type="PANTHER" id="PTHR23023">
    <property type="entry name" value="DIMETHYLANILINE MONOOXYGENASE"/>
    <property type="match status" value="1"/>
</dbReference>
<dbReference type="AlphaFoldDB" id="A0A366R6I3"/>
<proteinExistence type="inferred from homology"/>
<dbReference type="InterPro" id="IPR020946">
    <property type="entry name" value="Flavin_mOase-like"/>
</dbReference>
<comment type="similarity">
    <text evidence="1">Belongs to the FMO family.</text>
</comment>
<name>A0A366R6I3_9HYPO</name>
<dbReference type="InterPro" id="IPR050346">
    <property type="entry name" value="FMO-like"/>
</dbReference>
<evidence type="ECO:0000313" key="8">
    <source>
        <dbReference type="EMBL" id="RBR12771.1"/>
    </source>
</evidence>
<keyword evidence="3" id="KW-0274">FAD</keyword>
<dbReference type="Proteomes" id="UP000253153">
    <property type="component" value="Unassembled WGS sequence"/>
</dbReference>
<dbReference type="InterPro" id="IPR036188">
    <property type="entry name" value="FAD/NAD-bd_sf"/>
</dbReference>
<dbReference type="EMBL" id="QKXC01000193">
    <property type="protein sequence ID" value="RBR12771.1"/>
    <property type="molecule type" value="Genomic_DNA"/>
</dbReference>
<evidence type="ECO:0000256" key="4">
    <source>
        <dbReference type="ARBA" id="ARBA00023002"/>
    </source>
</evidence>
<keyword evidence="9" id="KW-1185">Reference proteome</keyword>
<keyword evidence="2" id="KW-0285">Flavoprotein</keyword>
<dbReference type="InterPro" id="IPR021858">
    <property type="entry name" value="Fun_TF"/>
</dbReference>
<dbReference type="PRINTS" id="PR00419">
    <property type="entry name" value="ADXRDTASE"/>
</dbReference>
<dbReference type="RefSeq" id="XP_031013303.1">
    <property type="nucleotide sequence ID" value="XM_031162611.1"/>
</dbReference>
<feature type="region of interest" description="Disordered" evidence="6">
    <location>
        <begin position="73"/>
        <end position="93"/>
    </location>
</feature>
<feature type="region of interest" description="Disordered" evidence="6">
    <location>
        <begin position="546"/>
        <end position="565"/>
    </location>
</feature>
<gene>
    <name evidence="8" type="ORF">FIESC28_08473</name>
</gene>
<dbReference type="Pfam" id="PF11951">
    <property type="entry name" value="Fungal_trans_2"/>
    <property type="match status" value="1"/>
</dbReference>
<dbReference type="Pfam" id="PF00743">
    <property type="entry name" value="FMO-like"/>
    <property type="match status" value="2"/>
</dbReference>
<feature type="domain" description="Zn(2)-C6 fungal-type" evidence="7">
    <location>
        <begin position="506"/>
        <end position="535"/>
    </location>
</feature>
<dbReference type="GO" id="GO:0050661">
    <property type="term" value="F:NADP binding"/>
    <property type="evidence" value="ECO:0007669"/>
    <property type="project" value="InterPro"/>
</dbReference>
<accession>A0A366R6I3</accession>
<evidence type="ECO:0000313" key="9">
    <source>
        <dbReference type="Proteomes" id="UP000253153"/>
    </source>
</evidence>
<comment type="caution">
    <text evidence="8">The sequence shown here is derived from an EMBL/GenBank/DDBJ whole genome shotgun (WGS) entry which is preliminary data.</text>
</comment>
<dbReference type="OrthoDB" id="66881at2759"/>
<reference evidence="8 9" key="1">
    <citation type="submission" date="2018-06" db="EMBL/GenBank/DDBJ databases">
        <title>Fusarium incarnatum-equiseti species complex species 28.</title>
        <authorList>
            <person name="Gardiner D.M."/>
        </authorList>
    </citation>
    <scope>NUCLEOTIDE SEQUENCE [LARGE SCALE GENOMIC DNA]</scope>
    <source>
        <strain evidence="8 9">FIESC_28</strain>
    </source>
</reference>
<keyword evidence="5" id="KW-0539">Nucleus</keyword>
<evidence type="ECO:0000256" key="1">
    <source>
        <dbReference type="ARBA" id="ARBA00009183"/>
    </source>
</evidence>
<dbReference type="CDD" id="cd00067">
    <property type="entry name" value="GAL4"/>
    <property type="match status" value="1"/>
</dbReference>
<dbReference type="GO" id="GO:0004499">
    <property type="term" value="F:N,N-dimethylaniline monooxygenase activity"/>
    <property type="evidence" value="ECO:0007669"/>
    <property type="project" value="InterPro"/>
</dbReference>
<protein>
    <recommendedName>
        <fullName evidence="7">Zn(2)-C6 fungal-type domain-containing protein</fullName>
    </recommendedName>
</protein>
<dbReference type="GO" id="GO:0050660">
    <property type="term" value="F:flavin adenine dinucleotide binding"/>
    <property type="evidence" value="ECO:0007669"/>
    <property type="project" value="InterPro"/>
</dbReference>
<dbReference type="GO" id="GO:0000981">
    <property type="term" value="F:DNA-binding transcription factor activity, RNA polymerase II-specific"/>
    <property type="evidence" value="ECO:0007669"/>
    <property type="project" value="InterPro"/>
</dbReference>
<keyword evidence="4" id="KW-0560">Oxidoreductase</keyword>
<dbReference type="GO" id="GO:0008270">
    <property type="term" value="F:zinc ion binding"/>
    <property type="evidence" value="ECO:0007669"/>
    <property type="project" value="InterPro"/>
</dbReference>
<dbReference type="GeneID" id="41997907"/>
<dbReference type="InterPro" id="IPR001138">
    <property type="entry name" value="Zn2Cys6_DnaBD"/>
</dbReference>
<evidence type="ECO:0000256" key="6">
    <source>
        <dbReference type="SAM" id="MobiDB-lite"/>
    </source>
</evidence>
<dbReference type="Gene3D" id="3.50.50.60">
    <property type="entry name" value="FAD/NAD(P)-binding domain"/>
    <property type="match status" value="2"/>
</dbReference>
<evidence type="ECO:0000256" key="2">
    <source>
        <dbReference type="ARBA" id="ARBA00022630"/>
    </source>
</evidence>
<dbReference type="Pfam" id="PF00172">
    <property type="entry name" value="Zn_clus"/>
    <property type="match status" value="1"/>
</dbReference>
<dbReference type="SUPFAM" id="SSF51905">
    <property type="entry name" value="FAD/NAD(P)-binding domain"/>
    <property type="match status" value="2"/>
</dbReference>
<evidence type="ECO:0000259" key="7">
    <source>
        <dbReference type="Pfam" id="PF00172"/>
    </source>
</evidence>
<organism evidence="8 9">
    <name type="scientific">Fusarium coffeatum</name>
    <dbReference type="NCBI Taxonomy" id="231269"/>
    <lineage>
        <taxon>Eukaryota</taxon>
        <taxon>Fungi</taxon>
        <taxon>Dikarya</taxon>
        <taxon>Ascomycota</taxon>
        <taxon>Pezizomycotina</taxon>
        <taxon>Sordariomycetes</taxon>
        <taxon>Hypocreomycetidae</taxon>
        <taxon>Hypocreales</taxon>
        <taxon>Nectriaceae</taxon>
        <taxon>Fusarium</taxon>
        <taxon>Fusarium incarnatum-equiseti species complex</taxon>
    </lineage>
</organism>
<evidence type="ECO:0000256" key="5">
    <source>
        <dbReference type="ARBA" id="ARBA00023242"/>
    </source>
</evidence>